<accession>A0A8S4F7E3</accession>
<evidence type="ECO:0000259" key="1">
    <source>
        <dbReference type="Pfam" id="PF16092"/>
    </source>
</evidence>
<dbReference type="InterPro" id="IPR038884">
    <property type="entry name" value="CFAP61"/>
</dbReference>
<organism evidence="3 4">
    <name type="scientific">Plutella xylostella</name>
    <name type="common">Diamondback moth</name>
    <name type="synonym">Plutella maculipennis</name>
    <dbReference type="NCBI Taxonomy" id="51655"/>
    <lineage>
        <taxon>Eukaryota</taxon>
        <taxon>Metazoa</taxon>
        <taxon>Ecdysozoa</taxon>
        <taxon>Arthropoda</taxon>
        <taxon>Hexapoda</taxon>
        <taxon>Insecta</taxon>
        <taxon>Pterygota</taxon>
        <taxon>Neoptera</taxon>
        <taxon>Endopterygota</taxon>
        <taxon>Lepidoptera</taxon>
        <taxon>Glossata</taxon>
        <taxon>Ditrysia</taxon>
        <taxon>Yponomeutoidea</taxon>
        <taxon>Plutellidae</taxon>
        <taxon>Plutella</taxon>
    </lineage>
</organism>
<gene>
    <name evidence="3" type="ORF">PLXY2_LOCUS7915</name>
</gene>
<dbReference type="PANTHER" id="PTHR21178">
    <property type="entry name" value="CILIA- AND FLAGELLA-ASSOCIATED PROTEIN 61"/>
    <property type="match status" value="1"/>
</dbReference>
<protein>
    <submittedName>
        <fullName evidence="3">(diamondback moth) hypothetical protein</fullName>
    </submittedName>
</protein>
<dbReference type="SUPFAM" id="SSF51905">
    <property type="entry name" value="FAD/NAD(P)-binding domain"/>
    <property type="match status" value="1"/>
</dbReference>
<name>A0A8S4F7E3_PLUXY</name>
<evidence type="ECO:0000313" key="4">
    <source>
        <dbReference type="Proteomes" id="UP000653454"/>
    </source>
</evidence>
<dbReference type="InterPro" id="IPR032151">
    <property type="entry name" value="CFAP61_N"/>
</dbReference>
<comment type="caution">
    <text evidence="3">The sequence shown here is derived from an EMBL/GenBank/DDBJ whole genome shotgun (WGS) entry which is preliminary data.</text>
</comment>
<dbReference type="Gene3D" id="3.50.50.60">
    <property type="entry name" value="FAD/NAD(P)-binding domain"/>
    <property type="match status" value="2"/>
</dbReference>
<dbReference type="Proteomes" id="UP000653454">
    <property type="component" value="Unassembled WGS sequence"/>
</dbReference>
<feature type="domain" description="Cilia- and flagella-associated protein 61 N-terminal" evidence="1">
    <location>
        <begin position="1"/>
        <end position="178"/>
    </location>
</feature>
<proteinExistence type="predicted"/>
<dbReference type="Pfam" id="PF23150">
    <property type="entry name" value="CFAP61_dimer"/>
    <property type="match status" value="1"/>
</dbReference>
<dbReference type="InterPro" id="IPR036188">
    <property type="entry name" value="FAD/NAD-bd_sf"/>
</dbReference>
<dbReference type="InterPro" id="IPR056299">
    <property type="entry name" value="CFAP61_dimer"/>
</dbReference>
<feature type="domain" description="CFAP61 dimerisation" evidence="2">
    <location>
        <begin position="1033"/>
        <end position="1149"/>
    </location>
</feature>
<sequence length="1299" mass="148426">MTPRNSLFIHLLCWELQYGRLVVDRLLRSVFMHDQYVHHIAQLKMTQTHLFLNPDYSLSEGSFRRVSSHERGIAPARLPCLWIADRDAVCPRLKIRRAVEEDNDDIIPILHRHTPRLTELYGEFYISELIARHPESDRVLLVCEHKELAVGVMCLNTQINYADLEEAYDLSPYAGLRKITGHPDKDDSSYNIMDKLPAVSQMNITDGSNSQMYMSHERRSVSGPAIQDIDDTEDEVADDGRQLSAVRYDYLNLFEDEEDVDFDIVNIDTNLLRVPVMITEGSDNFGISDFIVRSLPDSPTDSEGIITNRPKKHTIAGLDRLNSRVHTVRYTGAPNAFILELFAMQTGYDERYGFDMLEVAFELFPDRDYCIICLPSDNVAFPLLEHFTLVTPFSCKPKFLNQTLYVAHVNSIRGNLRVRAGEPYDLCHIADILEHVPKSMPVFKLFQASLTANRLKSYVLLSENQPVGLVVLGPLDDSSIFRAKYTLNPAPHRQGNDGAILAGVVSPVFEPHARWLLREVIRHSMFSTLFWINRTCCKADTHPQSPERNLMSLASRMVHVRGRRATPNLTGLKELDVYFKDELYAPAVWMIDRPLCSVPKVDVNNNIVVVGASRTGIAFLEDLLMGPSSSYLTFTNVTLVSEHGLRHVAECLRAAETCAPRGGRYHERYLHSLPLSHYLDVVPSVMTKIDRQQKCIHLKSGAVKYYDTLVLTCGRQFQHPEYLKNYMDREKDAFKEKKCHHKQMGSAHYRPEQPPPSPELPDNVMLINSLCVANKCLKKLVRMISDLKNTNRCISPQNGIVVYGECIEAYSCMSALLELGLAADLISFVEPPADAWPRVNCFNDEIVDERVQDSIAKIGITVYRKYRLTKWNVLHHNVKSVTLMSHMKRFKLPCFALFYYGTKGLDINAFKAINECGLVYSGGVVINASCETNDPHILAAGPCTRYSRRLYAESRMHQYYYPEDVGAALAKLLLRRLDPFVVTNEDSDMHRSSSVIAGYSSSLILFLSSHFSVNKLPSDPNQSRGLQCWHPVPRFHSPVYVSATMPGPLYYMLVRKPGPIIPFEAAMALPYQGHSLETDKDGNYFRLKLDCLHAVQGVTCLSRRPFPAELWPRLYGRHEAFYHHVVYRFKANRIDDFYSYFTQPWMSALYQDSFELMLEDLNCYQLQTVYSRIRMFMTQIEKERKKCCEESKRAESIEHRHSDSSRRFTEPKNPSRFQSILDELPPALECKSESMPDEKDSFDKCGQHAKIRSAANEIWVEEDGSRVVMSEIAKYLEAHSLTNAHYAKPDPTLTFLPRL</sequence>
<evidence type="ECO:0000259" key="2">
    <source>
        <dbReference type="Pfam" id="PF23150"/>
    </source>
</evidence>
<keyword evidence="4" id="KW-1185">Reference proteome</keyword>
<evidence type="ECO:0000313" key="3">
    <source>
        <dbReference type="EMBL" id="CAG9123286.1"/>
    </source>
</evidence>
<dbReference type="EMBL" id="CAJHNJ030000028">
    <property type="protein sequence ID" value="CAG9123286.1"/>
    <property type="molecule type" value="Genomic_DNA"/>
</dbReference>
<dbReference type="Pfam" id="PF16092">
    <property type="entry name" value="CFAP61_N"/>
    <property type="match status" value="1"/>
</dbReference>
<dbReference type="PANTHER" id="PTHR21178:SF8">
    <property type="entry name" value="CILIA- AND FLAGELLA-ASSOCIATED PROTEIN 61"/>
    <property type="match status" value="1"/>
</dbReference>
<reference evidence="3" key="1">
    <citation type="submission" date="2020-11" db="EMBL/GenBank/DDBJ databases">
        <authorList>
            <person name="Whiteford S."/>
        </authorList>
    </citation>
    <scope>NUCLEOTIDE SEQUENCE</scope>
</reference>